<dbReference type="Pfam" id="PF07859">
    <property type="entry name" value="Abhydrolase_3"/>
    <property type="match status" value="1"/>
</dbReference>
<evidence type="ECO:0000256" key="1">
    <source>
        <dbReference type="ARBA" id="ARBA00022801"/>
    </source>
</evidence>
<dbReference type="Gene3D" id="3.40.50.1820">
    <property type="entry name" value="alpha/beta hydrolase"/>
    <property type="match status" value="1"/>
</dbReference>
<dbReference type="InterPro" id="IPR050300">
    <property type="entry name" value="GDXG_lipolytic_enzyme"/>
</dbReference>
<dbReference type="AlphaFoldDB" id="A0A2J6RAB1"/>
<keyword evidence="1 3" id="KW-0378">Hydrolase</keyword>
<dbReference type="PANTHER" id="PTHR48081:SF8">
    <property type="entry name" value="ALPHA_BETA HYDROLASE FOLD-3 DOMAIN-CONTAINING PROTEIN-RELATED"/>
    <property type="match status" value="1"/>
</dbReference>
<dbReference type="GO" id="GO:0016787">
    <property type="term" value="F:hydrolase activity"/>
    <property type="evidence" value="ECO:0007669"/>
    <property type="project" value="UniProtKB-KW"/>
</dbReference>
<accession>A0A2J6RAB1</accession>
<dbReference type="PANTHER" id="PTHR48081">
    <property type="entry name" value="AB HYDROLASE SUPERFAMILY PROTEIN C4A8.06C"/>
    <property type="match status" value="1"/>
</dbReference>
<dbReference type="Proteomes" id="UP000235786">
    <property type="component" value="Unassembled WGS sequence"/>
</dbReference>
<keyword evidence="4" id="KW-1185">Reference proteome</keyword>
<organism evidence="3 4">
    <name type="scientific">Hyaloscypha variabilis (strain UAMH 11265 / GT02V1 / F)</name>
    <name type="common">Meliniomyces variabilis</name>
    <dbReference type="NCBI Taxonomy" id="1149755"/>
    <lineage>
        <taxon>Eukaryota</taxon>
        <taxon>Fungi</taxon>
        <taxon>Dikarya</taxon>
        <taxon>Ascomycota</taxon>
        <taxon>Pezizomycotina</taxon>
        <taxon>Leotiomycetes</taxon>
        <taxon>Helotiales</taxon>
        <taxon>Hyaloscyphaceae</taxon>
        <taxon>Hyaloscypha</taxon>
        <taxon>Hyaloscypha variabilis</taxon>
    </lineage>
</organism>
<gene>
    <name evidence="3" type="ORF">L207DRAFT_114763</name>
</gene>
<dbReference type="EMBL" id="KZ613952">
    <property type="protein sequence ID" value="PMD35441.1"/>
    <property type="molecule type" value="Genomic_DNA"/>
</dbReference>
<dbReference type="InterPro" id="IPR029058">
    <property type="entry name" value="AB_hydrolase_fold"/>
</dbReference>
<dbReference type="SUPFAM" id="SSF53474">
    <property type="entry name" value="alpha/beta-Hydrolases"/>
    <property type="match status" value="1"/>
</dbReference>
<evidence type="ECO:0000259" key="2">
    <source>
        <dbReference type="Pfam" id="PF07859"/>
    </source>
</evidence>
<dbReference type="OrthoDB" id="408631at2759"/>
<dbReference type="STRING" id="1149755.A0A2J6RAB1"/>
<name>A0A2J6RAB1_HYAVF</name>
<dbReference type="InterPro" id="IPR013094">
    <property type="entry name" value="AB_hydrolase_3"/>
</dbReference>
<reference evidence="3 4" key="1">
    <citation type="submission" date="2016-04" db="EMBL/GenBank/DDBJ databases">
        <title>A degradative enzymes factory behind the ericoid mycorrhizal symbiosis.</title>
        <authorList>
            <consortium name="DOE Joint Genome Institute"/>
            <person name="Martino E."/>
            <person name="Morin E."/>
            <person name="Grelet G."/>
            <person name="Kuo A."/>
            <person name="Kohler A."/>
            <person name="Daghino S."/>
            <person name="Barry K."/>
            <person name="Choi C."/>
            <person name="Cichocki N."/>
            <person name="Clum A."/>
            <person name="Copeland A."/>
            <person name="Hainaut M."/>
            <person name="Haridas S."/>
            <person name="Labutti K."/>
            <person name="Lindquist E."/>
            <person name="Lipzen A."/>
            <person name="Khouja H.-R."/>
            <person name="Murat C."/>
            <person name="Ohm R."/>
            <person name="Olson A."/>
            <person name="Spatafora J."/>
            <person name="Veneault-Fourrey C."/>
            <person name="Henrissat B."/>
            <person name="Grigoriev I."/>
            <person name="Martin F."/>
            <person name="Perotto S."/>
        </authorList>
    </citation>
    <scope>NUCLEOTIDE SEQUENCE [LARGE SCALE GENOMIC DNA]</scope>
    <source>
        <strain evidence="3 4">F</strain>
    </source>
</reference>
<protein>
    <submittedName>
        <fullName evidence="3">Alpha/beta-hydrolase</fullName>
    </submittedName>
</protein>
<proteinExistence type="predicted"/>
<sequence>MPTYQDKMAGLSSSTDGPPLEAAQSLCFKMDAKLIYKQAPPLHPSWLAHEKAFELLSPKPVVTDPAVNQKRYSDACKALNAELLAGRDKHLTEHIATSDMNLEFKAPSTNAHFIPIRKYLPASSSPATKDVVVYFHGGGLYVGDLDSEDLTCRRMCKTLNCTVYSCTYRKLPLFTADDALSDALYAFKEIATYKRSGKLVVVGSSSGGQLAGQISQHYRNLKSDVIDGVLLRGPVTCNATEGGKYLPTRFKDVHTSMSETFQTSLLSGAALNNENRTTTVLPLEAEDLSGMPRHWIQISTNDIYYSDGACYAEALQNAGAEVRLDVAEGWPHTFWLKAPYLERAVQAENDMLEGLSWLLA</sequence>
<evidence type="ECO:0000313" key="4">
    <source>
        <dbReference type="Proteomes" id="UP000235786"/>
    </source>
</evidence>
<evidence type="ECO:0000313" key="3">
    <source>
        <dbReference type="EMBL" id="PMD35441.1"/>
    </source>
</evidence>
<feature type="domain" description="Alpha/beta hydrolase fold-3" evidence="2">
    <location>
        <begin position="132"/>
        <end position="335"/>
    </location>
</feature>